<dbReference type="Gene3D" id="1.10.10.10">
    <property type="entry name" value="Winged helix-like DNA-binding domain superfamily/Winged helix DNA-binding domain"/>
    <property type="match status" value="1"/>
</dbReference>
<evidence type="ECO:0000256" key="4">
    <source>
        <dbReference type="ARBA" id="ARBA00023015"/>
    </source>
</evidence>
<dbReference type="PANTHER" id="PTHR33202:SF7">
    <property type="entry name" value="FERRIC UPTAKE REGULATION PROTEIN"/>
    <property type="match status" value="1"/>
</dbReference>
<protein>
    <submittedName>
        <fullName evidence="9">Transcriptional repressor</fullName>
    </submittedName>
</protein>
<dbReference type="Pfam" id="PF01475">
    <property type="entry name" value="FUR"/>
    <property type="match status" value="1"/>
</dbReference>
<dbReference type="GO" id="GO:0008270">
    <property type="term" value="F:zinc ion binding"/>
    <property type="evidence" value="ECO:0007669"/>
    <property type="project" value="TreeGrafter"/>
</dbReference>
<comment type="cofactor">
    <cofactor evidence="7">
        <name>Zn(2+)</name>
        <dbReference type="ChEBI" id="CHEBI:29105"/>
    </cofactor>
    <text evidence="7">Binds 1 zinc ion per subunit.</text>
</comment>
<accession>A0A3A4R123</accession>
<feature type="binding site" evidence="7">
    <location>
        <position position="108"/>
    </location>
    <ligand>
        <name>Zn(2+)</name>
        <dbReference type="ChEBI" id="CHEBI:29105"/>
    </ligand>
</feature>
<feature type="binding site" evidence="8">
    <location>
        <position position="143"/>
    </location>
    <ligand>
        <name>Fe cation</name>
        <dbReference type="ChEBI" id="CHEBI:24875"/>
    </ligand>
</feature>
<organism evidence="9 10">
    <name type="scientific">Candidatus Auribacter fodinae</name>
    <dbReference type="NCBI Taxonomy" id="2093366"/>
    <lineage>
        <taxon>Bacteria</taxon>
        <taxon>Pseudomonadati</taxon>
        <taxon>Candidatus Auribacterota</taxon>
        <taxon>Candidatus Auribacteria</taxon>
        <taxon>Candidatus Auribacterales</taxon>
        <taxon>Candidatus Auribacteraceae</taxon>
        <taxon>Candidatus Auribacter</taxon>
    </lineage>
</organism>
<dbReference type="AlphaFoldDB" id="A0A3A4R123"/>
<keyword evidence="7" id="KW-0479">Metal-binding</keyword>
<dbReference type="GO" id="GO:1900376">
    <property type="term" value="P:regulation of secondary metabolite biosynthetic process"/>
    <property type="evidence" value="ECO:0007669"/>
    <property type="project" value="TreeGrafter"/>
</dbReference>
<dbReference type="EMBL" id="QZJZ01000105">
    <property type="protein sequence ID" value="RJP55882.1"/>
    <property type="molecule type" value="Genomic_DNA"/>
</dbReference>
<keyword evidence="2" id="KW-0678">Repressor</keyword>
<proteinExistence type="inferred from homology"/>
<keyword evidence="3 7" id="KW-0862">Zinc</keyword>
<dbReference type="InterPro" id="IPR002481">
    <property type="entry name" value="FUR"/>
</dbReference>
<dbReference type="SUPFAM" id="SSF46785">
    <property type="entry name" value="Winged helix' DNA-binding domain"/>
    <property type="match status" value="1"/>
</dbReference>
<dbReference type="Proteomes" id="UP000266426">
    <property type="component" value="Unassembled WGS sequence"/>
</dbReference>
<evidence type="ECO:0000256" key="5">
    <source>
        <dbReference type="ARBA" id="ARBA00023125"/>
    </source>
</evidence>
<name>A0A3A4R123_9BACT</name>
<dbReference type="InterPro" id="IPR043135">
    <property type="entry name" value="Fur_C"/>
</dbReference>
<evidence type="ECO:0000256" key="3">
    <source>
        <dbReference type="ARBA" id="ARBA00022833"/>
    </source>
</evidence>
<evidence type="ECO:0000313" key="9">
    <source>
        <dbReference type="EMBL" id="RJP55882.1"/>
    </source>
</evidence>
<evidence type="ECO:0000256" key="2">
    <source>
        <dbReference type="ARBA" id="ARBA00022491"/>
    </source>
</evidence>
<comment type="cofactor">
    <cofactor evidence="8">
        <name>Mn(2+)</name>
        <dbReference type="ChEBI" id="CHEBI:29035"/>
    </cofactor>
    <cofactor evidence="8">
        <name>Fe(2+)</name>
        <dbReference type="ChEBI" id="CHEBI:29033"/>
    </cofactor>
    <text evidence="8">Binds 1 Mn(2+) or Fe(2+) ion per subunit.</text>
</comment>
<sequence>MPYGKCQGHGWWQGKFRGCGYRITAAREAVLNTLMLSEEKHMSAEEIYLSVHENNPAVGLTTIYRTLEILNDMGMVFKFDFGDGRARYELASGTDDENHHHHLVCTACKKIIDYKEFIDDELELLRKTEKGLSEKYNFTINTHLIQFYGLCEDCRDTR</sequence>
<evidence type="ECO:0000256" key="6">
    <source>
        <dbReference type="ARBA" id="ARBA00023163"/>
    </source>
</evidence>
<dbReference type="GO" id="GO:0045892">
    <property type="term" value="P:negative regulation of DNA-templated transcription"/>
    <property type="evidence" value="ECO:0007669"/>
    <property type="project" value="TreeGrafter"/>
</dbReference>
<dbReference type="PANTHER" id="PTHR33202">
    <property type="entry name" value="ZINC UPTAKE REGULATION PROTEIN"/>
    <property type="match status" value="1"/>
</dbReference>
<comment type="similarity">
    <text evidence="1">Belongs to the Fur family.</text>
</comment>
<keyword evidence="5" id="KW-0238">DNA-binding</keyword>
<feature type="binding site" evidence="8">
    <location>
        <position position="99"/>
    </location>
    <ligand>
        <name>Fe cation</name>
        <dbReference type="ChEBI" id="CHEBI:24875"/>
    </ligand>
</feature>
<evidence type="ECO:0000256" key="1">
    <source>
        <dbReference type="ARBA" id="ARBA00007957"/>
    </source>
</evidence>
<dbReference type="Gene3D" id="3.30.1490.190">
    <property type="match status" value="1"/>
</dbReference>
<keyword evidence="4" id="KW-0805">Transcription regulation</keyword>
<feature type="binding site" evidence="7">
    <location>
        <position position="151"/>
    </location>
    <ligand>
        <name>Zn(2+)</name>
        <dbReference type="ChEBI" id="CHEBI:29105"/>
    </ligand>
</feature>
<dbReference type="GO" id="GO:0000976">
    <property type="term" value="F:transcription cis-regulatory region binding"/>
    <property type="evidence" value="ECO:0007669"/>
    <property type="project" value="TreeGrafter"/>
</dbReference>
<keyword evidence="8" id="KW-0408">Iron</keyword>
<feature type="binding site" evidence="7">
    <location>
        <position position="154"/>
    </location>
    <ligand>
        <name>Zn(2+)</name>
        <dbReference type="ChEBI" id="CHEBI:29105"/>
    </ligand>
</feature>
<evidence type="ECO:0000256" key="8">
    <source>
        <dbReference type="PIRSR" id="PIRSR602481-2"/>
    </source>
</evidence>
<comment type="caution">
    <text evidence="9">The sequence shown here is derived from an EMBL/GenBank/DDBJ whole genome shotgun (WGS) entry which is preliminary data.</text>
</comment>
<gene>
    <name evidence="9" type="ORF">C4541_13315</name>
</gene>
<reference evidence="9 10" key="1">
    <citation type="journal article" date="2017" name="ISME J.">
        <title>Energy and carbon metabolisms in a deep terrestrial subsurface fluid microbial community.</title>
        <authorList>
            <person name="Momper L."/>
            <person name="Jungbluth S.P."/>
            <person name="Lee M.D."/>
            <person name="Amend J.P."/>
        </authorList>
    </citation>
    <scope>NUCLEOTIDE SEQUENCE [LARGE SCALE GENOMIC DNA]</scope>
    <source>
        <strain evidence="9">SURF_26</strain>
    </source>
</reference>
<dbReference type="InterPro" id="IPR036390">
    <property type="entry name" value="WH_DNA-bd_sf"/>
</dbReference>
<dbReference type="GO" id="GO:0003700">
    <property type="term" value="F:DNA-binding transcription factor activity"/>
    <property type="evidence" value="ECO:0007669"/>
    <property type="project" value="InterPro"/>
</dbReference>
<keyword evidence="6" id="KW-0804">Transcription</keyword>
<evidence type="ECO:0000313" key="10">
    <source>
        <dbReference type="Proteomes" id="UP000266426"/>
    </source>
</evidence>
<dbReference type="CDD" id="cd07153">
    <property type="entry name" value="Fur_like"/>
    <property type="match status" value="1"/>
</dbReference>
<feature type="binding site" evidence="7">
    <location>
        <position position="105"/>
    </location>
    <ligand>
        <name>Zn(2+)</name>
        <dbReference type="ChEBI" id="CHEBI:29105"/>
    </ligand>
</feature>
<dbReference type="InterPro" id="IPR036388">
    <property type="entry name" value="WH-like_DNA-bd_sf"/>
</dbReference>
<evidence type="ECO:0000256" key="7">
    <source>
        <dbReference type="PIRSR" id="PIRSR602481-1"/>
    </source>
</evidence>